<accession>A0A2U9IQ95</accession>
<evidence type="ECO:0000313" key="1">
    <source>
        <dbReference type="EMBL" id="AWR96095.1"/>
    </source>
</evidence>
<reference evidence="2 3" key="1">
    <citation type="submission" date="2018-05" db="EMBL/GenBank/DDBJ databases">
        <title>Complete Genome Sequences of Extremely Thermoacidophilic, Metal-Mobilizing Type-Strain Members of the Archaeal Family Sulfolobaceae: Acidianus brierleyi DSM-1651T, Acidianus sulfidivorans DSM-18786T, Metallosphaera hakonensis DSM-7519T, and Metallosphaera prunae DSM-10039T.</title>
        <authorList>
            <person name="Counts J.A."/>
            <person name="Kelly R.M."/>
        </authorList>
    </citation>
    <scope>NUCLEOTIDE SEQUENCE [LARGE SCALE GENOMIC DNA]</scope>
    <source>
        <strain evidence="2 3">JP7</strain>
    </source>
</reference>
<dbReference type="EMBL" id="CP029288">
    <property type="protein sequence ID" value="AWR98146.1"/>
    <property type="molecule type" value="Genomic_DNA"/>
</dbReference>
<sequence>MSEVLYPILSQFKNIDFTYINYPVTFSGRNLVFKYPVVFEGPVTFNGQTTVTFDCPVVFEGPVTFNGQTTINSPNGMGIIFNGSSVTFNGGSSLNIEGPVIFNLASKSSSVTFNDQSDLCVEGPLIMSSSQINFDGAANIVSYQYTVLSGAITFNGQSEIETKNEIPPVNTNIKVVTTTLYTAPYSIDDFSFWFENIPNNINMPIILLNLTNLKIEGVMSSINFNESEFTLYVTTNQGSQKILSAELPYYQWYFTCIELQYPDNIIASVYGTSSEMASGSSNVFLPQITNITVTIAEESFSQVYVFSSNSNSYTSPISIYDNGGGYLVNFASQLEGYTYTSGEIVLYYYLGSYFTNPYPSSAISPSFAYPSSLYDIKLLVG</sequence>
<proteinExistence type="predicted"/>
<dbReference type="EMBL" id="CP029288">
    <property type="protein sequence ID" value="AWR96095.1"/>
    <property type="molecule type" value="Genomic_DNA"/>
</dbReference>
<dbReference type="Proteomes" id="UP000248410">
    <property type="component" value="Chromosome"/>
</dbReference>
<evidence type="ECO:0000313" key="3">
    <source>
        <dbReference type="Proteomes" id="UP000248410"/>
    </source>
</evidence>
<gene>
    <name evidence="1" type="ORF">DFR86_00035</name>
    <name evidence="2" type="ORF">DFR86_11765</name>
</gene>
<organism evidence="2 3">
    <name type="scientific">Acidianus sulfidivorans JP7</name>
    <dbReference type="NCBI Taxonomy" id="619593"/>
    <lineage>
        <taxon>Archaea</taxon>
        <taxon>Thermoproteota</taxon>
        <taxon>Thermoprotei</taxon>
        <taxon>Sulfolobales</taxon>
        <taxon>Sulfolobaceae</taxon>
        <taxon>Acidianus</taxon>
    </lineage>
</organism>
<dbReference type="KEGG" id="asul:DFR86_11765"/>
<name>A0A2U9IQ95_9CREN</name>
<evidence type="ECO:0000313" key="2">
    <source>
        <dbReference type="EMBL" id="AWR98146.1"/>
    </source>
</evidence>
<protein>
    <submittedName>
        <fullName evidence="2">Uncharacterized protein</fullName>
    </submittedName>
</protein>
<dbReference type="AlphaFoldDB" id="A0A2U9IQ95"/>
<keyword evidence="3" id="KW-1185">Reference proteome</keyword>